<evidence type="ECO:0000313" key="3">
    <source>
        <dbReference type="Proteomes" id="UP000323142"/>
    </source>
</evidence>
<reference evidence="2 3" key="1">
    <citation type="submission" date="2019-09" db="EMBL/GenBank/DDBJ databases">
        <title>Salinarimonas rosea gen. nov., sp. nov., a new member of the a-2 subgroup of the Proteobacteria.</title>
        <authorList>
            <person name="Liu J."/>
        </authorList>
    </citation>
    <scope>NUCLEOTIDE SEQUENCE [LARGE SCALE GENOMIC DNA]</scope>
    <source>
        <strain evidence="2 3">BN140002</strain>
    </source>
</reference>
<name>A0A5B2V8K3_9HYPH</name>
<dbReference type="RefSeq" id="WP_149821925.1">
    <property type="nucleotide sequence ID" value="NZ_VUOA01000043.1"/>
</dbReference>
<dbReference type="EMBL" id="VUOA01000043">
    <property type="protein sequence ID" value="KAA2234790.1"/>
    <property type="molecule type" value="Genomic_DNA"/>
</dbReference>
<organism evidence="2 3">
    <name type="scientific">Salinarimonas soli</name>
    <dbReference type="NCBI Taxonomy" id="1638099"/>
    <lineage>
        <taxon>Bacteria</taxon>
        <taxon>Pseudomonadati</taxon>
        <taxon>Pseudomonadota</taxon>
        <taxon>Alphaproteobacteria</taxon>
        <taxon>Hyphomicrobiales</taxon>
        <taxon>Salinarimonadaceae</taxon>
        <taxon>Salinarimonas</taxon>
    </lineage>
</organism>
<comment type="caution">
    <text evidence="2">The sequence shown here is derived from an EMBL/GenBank/DDBJ whole genome shotgun (WGS) entry which is preliminary data.</text>
</comment>
<feature type="region of interest" description="Disordered" evidence="1">
    <location>
        <begin position="298"/>
        <end position="337"/>
    </location>
</feature>
<dbReference type="Proteomes" id="UP000323142">
    <property type="component" value="Unassembled WGS sequence"/>
</dbReference>
<accession>A0A5B2V8K3</accession>
<reference evidence="2 3" key="2">
    <citation type="submission" date="2019-09" db="EMBL/GenBank/DDBJ databases">
        <authorList>
            <person name="Jin C."/>
        </authorList>
    </citation>
    <scope>NUCLEOTIDE SEQUENCE [LARGE SCALE GENOMIC DNA]</scope>
    <source>
        <strain evidence="2 3">BN140002</strain>
    </source>
</reference>
<dbReference type="AlphaFoldDB" id="A0A5B2V8K3"/>
<dbReference type="OrthoDB" id="5731828at2"/>
<proteinExistence type="predicted"/>
<sequence>MVYQTIEQPFSTSSPWNVSIGAGATYQSASEPETAMIRTPSQRADPWVQQNSMTVYQATSTDPLLTWNYDARSTSEWTQGGETWGGSFKMHTPAGLQFETVDGWAIIVEPDGQHYFETWLGSYDAGSNSYHANYIVRNDLTTDGIAAAPGAHEGIRAAGLSLLGGLVRADELDSLEIDHAVAMAISVNQAQKGSTQADQFVWPATSSDGAGPSMYKGEVPIGALFAIPQWIDLDAIGLSTPEGRALAKAFQNYGGYVVDTAGDFTHVLAYVENGADQAQIDNLNKDVAKIRDQLSMVNNNSAEHPGGPGEGLDKGPVPASDSTIQVDDTPAASAGGAAQGMDVPVLAGAQHPAPLLQGTPTETHPEPAPVSASTGLPATAQVEVPDVSTAAASPTHWELPQPGHANTTGIVQKLSHSPHGAVNELLWSELGAAGRGNAEARVHAYTHASEKSHAILSHQSMASAHDNLVPQDVAIPDHSVHQNGFDPFAHFALM</sequence>
<gene>
    <name evidence="2" type="ORF">F0L46_22845</name>
</gene>
<evidence type="ECO:0000256" key="1">
    <source>
        <dbReference type="SAM" id="MobiDB-lite"/>
    </source>
</evidence>
<feature type="region of interest" description="Disordered" evidence="1">
    <location>
        <begin position="351"/>
        <end position="374"/>
    </location>
</feature>
<evidence type="ECO:0000313" key="2">
    <source>
        <dbReference type="EMBL" id="KAA2234790.1"/>
    </source>
</evidence>
<protein>
    <submittedName>
        <fullName evidence="2">Uncharacterized protein</fullName>
    </submittedName>
</protein>
<keyword evidence="3" id="KW-1185">Reference proteome</keyword>